<gene>
    <name evidence="1" type="ORF">C1SCF055_LOCUS5276</name>
</gene>
<name>A0A9P1FJS0_9DINO</name>
<protein>
    <submittedName>
        <fullName evidence="1">Uncharacterized protein</fullName>
    </submittedName>
</protein>
<evidence type="ECO:0000313" key="3">
    <source>
        <dbReference type="Proteomes" id="UP001152797"/>
    </source>
</evidence>
<dbReference type="AlphaFoldDB" id="A0A9P1FJS0"/>
<feature type="non-terminal residue" evidence="1">
    <location>
        <position position="110"/>
    </location>
</feature>
<organism evidence="1">
    <name type="scientific">Cladocopium goreaui</name>
    <dbReference type="NCBI Taxonomy" id="2562237"/>
    <lineage>
        <taxon>Eukaryota</taxon>
        <taxon>Sar</taxon>
        <taxon>Alveolata</taxon>
        <taxon>Dinophyceae</taxon>
        <taxon>Suessiales</taxon>
        <taxon>Symbiodiniaceae</taxon>
        <taxon>Cladocopium</taxon>
    </lineage>
</organism>
<feature type="non-terminal residue" evidence="1">
    <location>
        <position position="1"/>
    </location>
</feature>
<dbReference type="EMBL" id="CAMXCT030000321">
    <property type="protein sequence ID" value="CAL4764417.1"/>
    <property type="molecule type" value="Genomic_DNA"/>
</dbReference>
<dbReference type="EMBL" id="CAMXCT020000321">
    <property type="protein sequence ID" value="CAL1130480.1"/>
    <property type="molecule type" value="Genomic_DNA"/>
</dbReference>
<evidence type="ECO:0000313" key="1">
    <source>
        <dbReference type="EMBL" id="CAI3977105.1"/>
    </source>
</evidence>
<reference evidence="1" key="1">
    <citation type="submission" date="2022-10" db="EMBL/GenBank/DDBJ databases">
        <authorList>
            <person name="Chen Y."/>
            <person name="Dougan E. K."/>
            <person name="Chan C."/>
            <person name="Rhodes N."/>
            <person name="Thang M."/>
        </authorList>
    </citation>
    <scope>NUCLEOTIDE SEQUENCE</scope>
</reference>
<evidence type="ECO:0000313" key="2">
    <source>
        <dbReference type="EMBL" id="CAL4764417.1"/>
    </source>
</evidence>
<sequence length="110" mass="11938">KPSYMAGGIQKLQAGWKAKEESAMCNLCQNPYKIPVCGIWAPALLRGGKLWVLCPGPPENDAVEERWLLPDEHLIIMGIPQYAALCGTHDRHPHIGVQLAAGAKRSLAGN</sequence>
<keyword evidence="3" id="KW-1185">Reference proteome</keyword>
<comment type="caution">
    <text evidence="1">The sequence shown here is derived from an EMBL/GenBank/DDBJ whole genome shotgun (WGS) entry which is preliminary data.</text>
</comment>
<dbReference type="EMBL" id="CAMXCT010000321">
    <property type="protein sequence ID" value="CAI3977105.1"/>
    <property type="molecule type" value="Genomic_DNA"/>
</dbReference>
<accession>A0A9P1FJS0</accession>
<proteinExistence type="predicted"/>
<reference evidence="2 3" key="2">
    <citation type="submission" date="2024-05" db="EMBL/GenBank/DDBJ databases">
        <authorList>
            <person name="Chen Y."/>
            <person name="Shah S."/>
            <person name="Dougan E. K."/>
            <person name="Thang M."/>
            <person name="Chan C."/>
        </authorList>
    </citation>
    <scope>NUCLEOTIDE SEQUENCE [LARGE SCALE GENOMIC DNA]</scope>
</reference>
<dbReference type="Proteomes" id="UP001152797">
    <property type="component" value="Unassembled WGS sequence"/>
</dbReference>